<keyword evidence="6 7" id="KW-0472">Membrane</keyword>
<dbReference type="InterPro" id="IPR050925">
    <property type="entry name" value="Rhomboid_protease_S54"/>
</dbReference>
<comment type="caution">
    <text evidence="9">The sequence shown here is derived from an EMBL/GenBank/DDBJ whole genome shotgun (WGS) entry which is preliminary data.</text>
</comment>
<dbReference type="GO" id="GO:0006508">
    <property type="term" value="P:proteolysis"/>
    <property type="evidence" value="ECO:0007669"/>
    <property type="project" value="UniProtKB-KW"/>
</dbReference>
<keyword evidence="5 7" id="KW-1133">Transmembrane helix</keyword>
<dbReference type="InterPro" id="IPR022764">
    <property type="entry name" value="Peptidase_S54_rhomboid_dom"/>
</dbReference>
<keyword evidence="4" id="KW-0378">Hydrolase</keyword>
<evidence type="ECO:0000256" key="7">
    <source>
        <dbReference type="SAM" id="Phobius"/>
    </source>
</evidence>
<keyword evidence="9" id="KW-0645">Protease</keyword>
<feature type="transmembrane region" description="Helical" evidence="7">
    <location>
        <begin position="128"/>
        <end position="153"/>
    </location>
</feature>
<dbReference type="PANTHER" id="PTHR43731">
    <property type="entry name" value="RHOMBOID PROTEASE"/>
    <property type="match status" value="1"/>
</dbReference>
<comment type="subcellular location">
    <subcellularLocation>
        <location evidence="1">Membrane</location>
        <topology evidence="1">Multi-pass membrane protein</topology>
    </subcellularLocation>
</comment>
<dbReference type="InterPro" id="IPR035952">
    <property type="entry name" value="Rhomboid-like_sf"/>
</dbReference>
<dbReference type="SUPFAM" id="SSF144091">
    <property type="entry name" value="Rhomboid-like"/>
    <property type="match status" value="1"/>
</dbReference>
<keyword evidence="3 7" id="KW-0812">Transmembrane</keyword>
<sequence>MLLPVRSKNPPESLPIATCLLIGINVLVYALTSNGFEIRPDELERWAIRGDRFDLIHNVSALFLHADLFHLLGNMWFLYLFGFAVEGRLRSAKALTVYFGAGFAGSGLQQLTLGAANPTIPSLGASGAIMGLMGAALFLFPFAQITCAWAWYYRFGTSDWPMWGVALWYVGFDLLGALVLKGDGIGHFAHLGGVSGGLVLTAAFRPRRDSEAASEAKAEFSDTKDLRMLTPADLSAMAASNPDDTTLVLNWIYTSLVESRGVSPECCGAFVRLLPEMIQREPIQTVGFVASAIAKTPGELSIHHLFEIASRLEHAGDSATVLRLYQAILNDPAASDRDQEAATFRTARIYDYTLRDAMRAIPGYEHIVRQYPMGPFANTSRARLALLKAPGSRRP</sequence>
<evidence type="ECO:0000256" key="2">
    <source>
        <dbReference type="ARBA" id="ARBA00009045"/>
    </source>
</evidence>
<evidence type="ECO:0000256" key="6">
    <source>
        <dbReference type="ARBA" id="ARBA00023136"/>
    </source>
</evidence>
<evidence type="ECO:0000313" key="9">
    <source>
        <dbReference type="EMBL" id="MBI1757517.1"/>
    </source>
</evidence>
<feature type="transmembrane region" description="Helical" evidence="7">
    <location>
        <begin position="12"/>
        <end position="31"/>
    </location>
</feature>
<name>A0A931LUD5_FIMGI</name>
<dbReference type="Proteomes" id="UP000727962">
    <property type="component" value="Unassembled WGS sequence"/>
</dbReference>
<feature type="transmembrane region" description="Helical" evidence="7">
    <location>
        <begin position="68"/>
        <end position="85"/>
    </location>
</feature>
<dbReference type="GO" id="GO:0004252">
    <property type="term" value="F:serine-type endopeptidase activity"/>
    <property type="evidence" value="ECO:0007669"/>
    <property type="project" value="InterPro"/>
</dbReference>
<dbReference type="Gene3D" id="1.20.1540.10">
    <property type="entry name" value="Rhomboid-like"/>
    <property type="match status" value="1"/>
</dbReference>
<dbReference type="PANTHER" id="PTHR43731:SF14">
    <property type="entry name" value="PRESENILIN-ASSOCIATED RHOMBOID-LIKE PROTEIN, MITOCHONDRIAL"/>
    <property type="match status" value="1"/>
</dbReference>
<reference evidence="9" key="1">
    <citation type="submission" date="2020-07" db="EMBL/GenBank/DDBJ databases">
        <title>Huge and variable diversity of episymbiotic CPR bacteria and DPANN archaea in groundwater ecosystems.</title>
        <authorList>
            <person name="He C.Y."/>
            <person name="Keren R."/>
            <person name="Whittaker M."/>
            <person name="Farag I.F."/>
            <person name="Doudna J."/>
            <person name="Cate J.H.D."/>
            <person name="Banfield J.F."/>
        </authorList>
    </citation>
    <scope>NUCLEOTIDE SEQUENCE</scope>
    <source>
        <strain evidence="9">NC_groundwater_17_Pr7_B-0.1um_64_12</strain>
    </source>
</reference>
<dbReference type="Pfam" id="PF01694">
    <property type="entry name" value="Rhomboid"/>
    <property type="match status" value="1"/>
</dbReference>
<gene>
    <name evidence="9" type="ORF">HYR64_10470</name>
</gene>
<feature type="transmembrane region" description="Helical" evidence="7">
    <location>
        <begin position="97"/>
        <end position="116"/>
    </location>
</feature>
<dbReference type="EMBL" id="JACOSL010000064">
    <property type="protein sequence ID" value="MBI1757517.1"/>
    <property type="molecule type" value="Genomic_DNA"/>
</dbReference>
<evidence type="ECO:0000256" key="3">
    <source>
        <dbReference type="ARBA" id="ARBA00022692"/>
    </source>
</evidence>
<organism evidence="9 10">
    <name type="scientific">Fimbriimonas ginsengisoli</name>
    <dbReference type="NCBI Taxonomy" id="1005039"/>
    <lineage>
        <taxon>Bacteria</taxon>
        <taxon>Bacillati</taxon>
        <taxon>Armatimonadota</taxon>
        <taxon>Fimbriimonadia</taxon>
        <taxon>Fimbriimonadales</taxon>
        <taxon>Fimbriimonadaceae</taxon>
        <taxon>Fimbriimonas</taxon>
    </lineage>
</organism>
<evidence type="ECO:0000259" key="8">
    <source>
        <dbReference type="Pfam" id="PF01694"/>
    </source>
</evidence>
<comment type="similarity">
    <text evidence="2">Belongs to the peptidase S54 family.</text>
</comment>
<evidence type="ECO:0000256" key="4">
    <source>
        <dbReference type="ARBA" id="ARBA00022801"/>
    </source>
</evidence>
<accession>A0A931LUD5</accession>
<evidence type="ECO:0000313" key="10">
    <source>
        <dbReference type="Proteomes" id="UP000727962"/>
    </source>
</evidence>
<evidence type="ECO:0000256" key="5">
    <source>
        <dbReference type="ARBA" id="ARBA00022989"/>
    </source>
</evidence>
<dbReference type="GO" id="GO:0016020">
    <property type="term" value="C:membrane"/>
    <property type="evidence" value="ECO:0007669"/>
    <property type="project" value="UniProtKB-SubCell"/>
</dbReference>
<proteinExistence type="inferred from homology"/>
<feature type="domain" description="Peptidase S54 rhomboid" evidence="8">
    <location>
        <begin position="55"/>
        <end position="205"/>
    </location>
</feature>
<feature type="transmembrane region" description="Helical" evidence="7">
    <location>
        <begin position="160"/>
        <end position="179"/>
    </location>
</feature>
<protein>
    <submittedName>
        <fullName evidence="9">Rhomboid family intramembrane serine protease</fullName>
    </submittedName>
</protein>
<dbReference type="AlphaFoldDB" id="A0A931LUD5"/>
<evidence type="ECO:0000256" key="1">
    <source>
        <dbReference type="ARBA" id="ARBA00004141"/>
    </source>
</evidence>